<dbReference type="PANTHER" id="PTHR10113">
    <property type="entry name" value="PEPTIDE CHAIN RELEASE FACTOR SUBUNIT 1"/>
    <property type="match status" value="1"/>
</dbReference>
<dbReference type="Gene3D" id="3.30.420.60">
    <property type="entry name" value="eRF1 domain 2"/>
    <property type="match status" value="1"/>
</dbReference>
<dbReference type="InterPro" id="IPR005141">
    <property type="entry name" value="eRF1_2"/>
</dbReference>
<evidence type="ECO:0000259" key="5">
    <source>
        <dbReference type="SMART" id="SM01194"/>
    </source>
</evidence>
<evidence type="ECO:0000256" key="2">
    <source>
        <dbReference type="ARBA" id="ARBA00005326"/>
    </source>
</evidence>
<dbReference type="OrthoDB" id="10254527at2759"/>
<dbReference type="AlphaFoldDB" id="A0A9P3PHC4"/>
<keyword evidence="3" id="KW-0963">Cytoplasm</keyword>
<comment type="similarity">
    <text evidence="2">Belongs to the eukaryotic release factor 1 family.</text>
</comment>
<dbReference type="SUPFAM" id="SSF55315">
    <property type="entry name" value="L30e-like"/>
    <property type="match status" value="1"/>
</dbReference>
<protein>
    <submittedName>
        <fullName evidence="6">Peptide chain release factor eRF aRF subunit 1</fullName>
    </submittedName>
</protein>
<dbReference type="Proteomes" id="UP001063166">
    <property type="component" value="Unassembled WGS sequence"/>
</dbReference>
<dbReference type="FunFam" id="3.30.960.10:FF:000001">
    <property type="entry name" value="Eukaryotic peptide chain release factor subunit 1"/>
    <property type="match status" value="1"/>
</dbReference>
<evidence type="ECO:0000256" key="4">
    <source>
        <dbReference type="ARBA" id="ARBA00022917"/>
    </source>
</evidence>
<dbReference type="InterPro" id="IPR024049">
    <property type="entry name" value="eRF1_1_sf"/>
</dbReference>
<dbReference type="Gene3D" id="3.30.960.10">
    <property type="entry name" value="eRF1 domain 1"/>
    <property type="match status" value="1"/>
</dbReference>
<dbReference type="SMART" id="SM01194">
    <property type="entry name" value="eRF1_1"/>
    <property type="match status" value="1"/>
</dbReference>
<dbReference type="InterPro" id="IPR042226">
    <property type="entry name" value="eFR1_2_sf"/>
</dbReference>
<dbReference type="InterPro" id="IPR004403">
    <property type="entry name" value="Peptide_chain-rel_eRF1/aRF1"/>
</dbReference>
<dbReference type="InterPro" id="IPR029064">
    <property type="entry name" value="Ribosomal_eL30-like_sf"/>
</dbReference>
<dbReference type="SUPFAM" id="SSF53137">
    <property type="entry name" value="Translational machinery components"/>
    <property type="match status" value="1"/>
</dbReference>
<reference evidence="6" key="1">
    <citation type="submission" date="2022-07" db="EMBL/GenBank/DDBJ databases">
        <title>The genome of Lyophyllum shimeji provides insight into the initial evolution of ectomycorrhizal fungal genome.</title>
        <authorList>
            <person name="Kobayashi Y."/>
            <person name="Shibata T."/>
            <person name="Hirakawa H."/>
            <person name="Shigenobu S."/>
            <person name="Nishiyama T."/>
            <person name="Yamada A."/>
            <person name="Hasebe M."/>
            <person name="Kawaguchi M."/>
        </authorList>
    </citation>
    <scope>NUCLEOTIDE SEQUENCE</scope>
    <source>
        <strain evidence="6">AT787</strain>
    </source>
</reference>
<dbReference type="FunFam" id="3.30.420.60:FF:000001">
    <property type="entry name" value="Eukaryotic peptide chain release factor subunit 1"/>
    <property type="match status" value="1"/>
</dbReference>
<dbReference type="Pfam" id="PF03464">
    <property type="entry name" value="eRF1_2"/>
    <property type="match status" value="1"/>
</dbReference>
<evidence type="ECO:0000313" key="7">
    <source>
        <dbReference type="Proteomes" id="UP001063166"/>
    </source>
</evidence>
<feature type="domain" description="eRF1/Pelota-like N-terminal" evidence="5">
    <location>
        <begin position="3"/>
        <end position="139"/>
    </location>
</feature>
<dbReference type="InterPro" id="IPR005142">
    <property type="entry name" value="eRF1_3"/>
</dbReference>
<dbReference type="NCBIfam" id="TIGR03676">
    <property type="entry name" value="aRF1_eRF1"/>
    <property type="match status" value="1"/>
</dbReference>
<evidence type="ECO:0000256" key="1">
    <source>
        <dbReference type="ARBA" id="ARBA00004496"/>
    </source>
</evidence>
<gene>
    <name evidence="6" type="primary">ERF1</name>
    <name evidence="6" type="ORF">LshimejAT787_0210280</name>
</gene>
<keyword evidence="4" id="KW-0648">Protein biosynthesis</keyword>
<dbReference type="GO" id="GO:0003747">
    <property type="term" value="F:translation release factor activity"/>
    <property type="evidence" value="ECO:0007669"/>
    <property type="project" value="InterPro"/>
</dbReference>
<dbReference type="Gene3D" id="3.30.1330.30">
    <property type="match status" value="1"/>
</dbReference>
<dbReference type="FunFam" id="3.30.1330.30:FF:000006">
    <property type="entry name" value="Peptide chain release factor subunit 1"/>
    <property type="match status" value="1"/>
</dbReference>
<dbReference type="Pfam" id="PF03465">
    <property type="entry name" value="eRF1_3"/>
    <property type="match status" value="1"/>
</dbReference>
<comment type="subcellular location">
    <subcellularLocation>
        <location evidence="1">Cytoplasm</location>
    </subcellularLocation>
</comment>
<sequence length="439" mass="49124">MSQDVAEQNIQMWKVKKLIKSLDSARGAGTSMISLIIPPKDQISRASAMLTQEYGTASNIKSRVNRLSVLAAITSTQQRLKLYNRVPPNGLVLFVGTILTDEGKEKKVSFDFEPHKPINTSLYLCDNKFHTEALSELLESDQRFGFIVMDGNGTLFGTLAGNTREVIHKFTVDLPKKHGRGGQSALRFSRLRDEKRHNYVRKVAEHAVQHFITNDKVNVAGLVLAGSADFKTELSQSDMFDPRLATKVIKVVDVSYGGENGFNQAIELAAESLANVKFVQEKKLIQKYFDEISQDSGRYCFGIDDTLKALELGAVETLIVWENLDITRYVLRNAAGEEIVIHANKDQEKDREKFMDKSTGLEMEQATEPTSLLEWFAEKYKEFGANLEFVTNRSQEGAQFVKGFGGIGGLLRYKVDFQTLGSGDDEEDEFYDSDEEGGV</sequence>
<organism evidence="6 7">
    <name type="scientific">Lyophyllum shimeji</name>
    <name type="common">Hon-shimeji</name>
    <name type="synonym">Tricholoma shimeji</name>
    <dbReference type="NCBI Taxonomy" id="47721"/>
    <lineage>
        <taxon>Eukaryota</taxon>
        <taxon>Fungi</taxon>
        <taxon>Dikarya</taxon>
        <taxon>Basidiomycota</taxon>
        <taxon>Agaricomycotina</taxon>
        <taxon>Agaricomycetes</taxon>
        <taxon>Agaricomycetidae</taxon>
        <taxon>Agaricales</taxon>
        <taxon>Tricholomatineae</taxon>
        <taxon>Lyophyllaceae</taxon>
        <taxon>Lyophyllum</taxon>
    </lineage>
</organism>
<keyword evidence="7" id="KW-1185">Reference proteome</keyword>
<comment type="caution">
    <text evidence="6">The sequence shown here is derived from an EMBL/GenBank/DDBJ whole genome shotgun (WGS) entry which is preliminary data.</text>
</comment>
<dbReference type="GO" id="GO:0018444">
    <property type="term" value="C:translation release factor complex"/>
    <property type="evidence" value="ECO:0007669"/>
    <property type="project" value="UniProtKB-ARBA"/>
</dbReference>
<dbReference type="Pfam" id="PF03463">
    <property type="entry name" value="eRF1_1"/>
    <property type="match status" value="1"/>
</dbReference>
<dbReference type="SUPFAM" id="SSF55481">
    <property type="entry name" value="N-terminal domain of eukaryotic peptide chain release factor subunit 1, ERF1"/>
    <property type="match status" value="1"/>
</dbReference>
<evidence type="ECO:0000256" key="3">
    <source>
        <dbReference type="ARBA" id="ARBA00022490"/>
    </source>
</evidence>
<dbReference type="InterPro" id="IPR005140">
    <property type="entry name" value="eRF1_Pelota-like_N"/>
</dbReference>
<accession>A0A9P3PHC4</accession>
<dbReference type="EMBL" id="BRPK01000002">
    <property type="protein sequence ID" value="GLB35463.1"/>
    <property type="molecule type" value="Genomic_DNA"/>
</dbReference>
<evidence type="ECO:0000313" key="6">
    <source>
        <dbReference type="EMBL" id="GLB35463.1"/>
    </source>
</evidence>
<name>A0A9P3PHC4_LYOSH</name>
<proteinExistence type="inferred from homology"/>